<keyword evidence="2 11" id="KW-0812">Transmembrane</keyword>
<keyword evidence="5" id="KW-0256">Endoplasmic reticulum</keyword>
<evidence type="ECO:0000256" key="9">
    <source>
        <dbReference type="ARBA" id="ARBA00038101"/>
    </source>
</evidence>
<dbReference type="Pfam" id="PF08238">
    <property type="entry name" value="Sel1"/>
    <property type="match status" value="9"/>
</dbReference>
<keyword evidence="4" id="KW-0677">Repeat</keyword>
<evidence type="ECO:0000256" key="7">
    <source>
        <dbReference type="ARBA" id="ARBA00023136"/>
    </source>
</evidence>
<reference evidence="12" key="1">
    <citation type="submission" date="2015-10" db="EMBL/GenBank/DDBJ databases">
        <authorList>
            <person name="Martinez-Garcia P.J."/>
            <person name="Crepeau M.W."/>
            <person name="Puiu D."/>
            <person name="Gonzalez-Ibeas D."/>
            <person name="Whalen J."/>
            <person name="Stevens K."/>
            <person name="Paul R."/>
            <person name="Butterfield T."/>
            <person name="Britton M."/>
            <person name="Reagan R."/>
            <person name="Chakraborty S."/>
            <person name="Walawage S.L."/>
            <person name="Vasquez-Gross H.A."/>
            <person name="Cardeno C."/>
            <person name="Famula R."/>
            <person name="Pratt K."/>
            <person name="Kuruganti S."/>
            <person name="Aradhya M.K."/>
            <person name="Leslie C.A."/>
            <person name="Dandekar A.M."/>
            <person name="Salzberg S.L."/>
            <person name="Wegrzyn J.L."/>
            <person name="Langley C.H."/>
            <person name="Neale D.B."/>
        </authorList>
    </citation>
    <scope>NUCLEOTIDE SEQUENCE</scope>
    <source>
        <tissue evidence="12">Leaves</tissue>
    </source>
</reference>
<protein>
    <recommendedName>
        <fullName evidence="14">ERAD-associated E3 ubiquitin-protein ligase component HRD3A</fullName>
    </recommendedName>
</protein>
<evidence type="ECO:0000256" key="5">
    <source>
        <dbReference type="ARBA" id="ARBA00022824"/>
    </source>
</evidence>
<keyword evidence="8" id="KW-0325">Glycoprotein</keyword>
<reference evidence="12" key="2">
    <citation type="submission" date="2020-03" db="EMBL/GenBank/DDBJ databases">
        <title>Walnut 2.0.</title>
        <authorList>
            <person name="Marrano A."/>
            <person name="Britton M."/>
            <person name="Zimin A.V."/>
            <person name="Zaini P.A."/>
            <person name="Workman R."/>
            <person name="Puiu D."/>
            <person name="Bianco L."/>
            <person name="Allen B.J."/>
            <person name="Troggio M."/>
            <person name="Leslie C.A."/>
            <person name="Timp W."/>
            <person name="Dendekar A."/>
            <person name="Salzberg S.L."/>
            <person name="Neale D.B."/>
        </authorList>
    </citation>
    <scope>NUCLEOTIDE SEQUENCE</scope>
    <source>
        <tissue evidence="12">Leaves</tissue>
    </source>
</reference>
<evidence type="ECO:0000256" key="8">
    <source>
        <dbReference type="ARBA" id="ARBA00023180"/>
    </source>
</evidence>
<dbReference type="Proteomes" id="UP000619265">
    <property type="component" value="Unassembled WGS sequence"/>
</dbReference>
<dbReference type="Gramene" id="Jr06_15700_p1">
    <property type="protein sequence ID" value="cds.Jr06_15700_p1"/>
    <property type="gene ID" value="Jr06_15700"/>
</dbReference>
<dbReference type="SMART" id="SM00671">
    <property type="entry name" value="SEL1"/>
    <property type="match status" value="8"/>
</dbReference>
<dbReference type="InterPro" id="IPR044623">
    <property type="entry name" value="HRD3"/>
</dbReference>
<keyword evidence="3" id="KW-0732">Signal</keyword>
<feature type="non-terminal residue" evidence="12">
    <location>
        <position position="714"/>
    </location>
</feature>
<evidence type="ECO:0008006" key="14">
    <source>
        <dbReference type="Google" id="ProtNLM"/>
    </source>
</evidence>
<comment type="caution">
    <text evidence="12">The sequence shown here is derived from an EMBL/GenBank/DDBJ whole genome shotgun (WGS) entry which is preliminary data.</text>
</comment>
<dbReference type="Gene3D" id="1.25.40.10">
    <property type="entry name" value="Tetratricopeptide repeat domain"/>
    <property type="match status" value="2"/>
</dbReference>
<dbReference type="AlphaFoldDB" id="A0A833XK20"/>
<evidence type="ECO:0000256" key="2">
    <source>
        <dbReference type="ARBA" id="ARBA00022692"/>
    </source>
</evidence>
<evidence type="ECO:0000256" key="6">
    <source>
        <dbReference type="ARBA" id="ARBA00022989"/>
    </source>
</evidence>
<evidence type="ECO:0000313" key="13">
    <source>
        <dbReference type="Proteomes" id="UP000619265"/>
    </source>
</evidence>
<dbReference type="InterPro" id="IPR011990">
    <property type="entry name" value="TPR-like_helical_dom_sf"/>
</dbReference>
<evidence type="ECO:0000256" key="11">
    <source>
        <dbReference type="SAM" id="Phobius"/>
    </source>
</evidence>
<keyword evidence="6 11" id="KW-1133">Transmembrane helix</keyword>
<organism evidence="12 13">
    <name type="scientific">Juglans regia</name>
    <name type="common">English walnut</name>
    <dbReference type="NCBI Taxonomy" id="51240"/>
    <lineage>
        <taxon>Eukaryota</taxon>
        <taxon>Viridiplantae</taxon>
        <taxon>Streptophyta</taxon>
        <taxon>Embryophyta</taxon>
        <taxon>Tracheophyta</taxon>
        <taxon>Spermatophyta</taxon>
        <taxon>Magnoliopsida</taxon>
        <taxon>eudicotyledons</taxon>
        <taxon>Gunneridae</taxon>
        <taxon>Pentapetalae</taxon>
        <taxon>rosids</taxon>
        <taxon>fabids</taxon>
        <taxon>Fagales</taxon>
        <taxon>Juglandaceae</taxon>
        <taxon>Juglans</taxon>
    </lineage>
</organism>
<evidence type="ECO:0000313" key="12">
    <source>
        <dbReference type="EMBL" id="KAF5469166.1"/>
    </source>
</evidence>
<evidence type="ECO:0000256" key="3">
    <source>
        <dbReference type="ARBA" id="ARBA00022729"/>
    </source>
</evidence>
<feature type="region of interest" description="Disordered" evidence="10">
    <location>
        <begin position="67"/>
        <end position="124"/>
    </location>
</feature>
<comment type="subcellular location">
    <subcellularLocation>
        <location evidence="1">Endoplasmic reticulum membrane</location>
        <topology evidence="1">Single-pass membrane protein</topology>
    </subcellularLocation>
</comment>
<dbReference type="FunFam" id="1.25.40.10:FF:001837">
    <property type="entry name" value="ERAD-associated E3 ubiquitin-protein ligase component HRD3A"/>
    <property type="match status" value="1"/>
</dbReference>
<name>A0A833XK20_JUGRE</name>
<gene>
    <name evidence="12" type="ORF">F2P56_013260</name>
</gene>
<accession>A0A833XK20</accession>
<evidence type="ECO:0000256" key="1">
    <source>
        <dbReference type="ARBA" id="ARBA00004389"/>
    </source>
</evidence>
<dbReference type="EMBL" id="LIHL02000006">
    <property type="protein sequence ID" value="KAF5469166.1"/>
    <property type="molecule type" value="Genomic_DNA"/>
</dbReference>
<dbReference type="GO" id="GO:0005789">
    <property type="term" value="C:endoplasmic reticulum membrane"/>
    <property type="evidence" value="ECO:0007669"/>
    <property type="project" value="UniProtKB-SubCell"/>
</dbReference>
<feature type="transmembrane region" description="Helical" evidence="11">
    <location>
        <begin position="6"/>
        <end position="25"/>
    </location>
</feature>
<comment type="similarity">
    <text evidence="9">Belongs to the sel-1 family.</text>
</comment>
<proteinExistence type="inferred from homology"/>
<dbReference type="PANTHER" id="PTHR45084:SF1">
    <property type="entry name" value="ERAD-ASSOCIATED E3 UBIQUITIN-PROTEIN LIGASE COMPONENT HRD3A-RELATED"/>
    <property type="match status" value="1"/>
</dbReference>
<evidence type="ECO:0000256" key="4">
    <source>
        <dbReference type="ARBA" id="ARBA00022737"/>
    </source>
</evidence>
<dbReference type="GO" id="GO:0036503">
    <property type="term" value="P:ERAD pathway"/>
    <property type="evidence" value="ECO:0007669"/>
    <property type="project" value="InterPro"/>
</dbReference>
<keyword evidence="7 11" id="KW-0472">Membrane</keyword>
<dbReference type="SUPFAM" id="SSF81901">
    <property type="entry name" value="HCP-like"/>
    <property type="match status" value="4"/>
</dbReference>
<evidence type="ECO:0000256" key="10">
    <source>
        <dbReference type="SAM" id="MobiDB-lite"/>
    </source>
</evidence>
<sequence length="714" mass="79968">ISRSHTVTVRSGVSVLISFFFLLLVDETMRIATLKLLLSLLVLSLYPLSLTARPYILILSEDDLKDTSISSDDSPDPTRLDNPEWDEFGESDSPHKSEDELDPGSWRPIFEPGSSSAAGSSDPVPENDALYISGVSKMLLAASSGDARLTEEAVGEIEATADEGNAHARSVLGFLYGLGMMREKNKAKAFMYHHFASEGGNMQSKMALAYTYLRQDMHEKAVKLYAELAEVAVNSFLISKYSPVIEPIRINNGAEENKEALRKSRGEDDEEVQILEYQALKGNAGAMYRIGLFYYFGMRGLRRDHAKAMSWFLKAVEKGEPRSMELLGEIYARGAGVERNYTKALEWLTLASRLQLYSAYNGMGYLYIKGYGVDKKNYTKAKEYFEKAANNDDAGGRYNLGVMYLKGIGVKKDLRIASELFMLSANMGQPKAFYQLAKMFHTGVGLKKNPIMATALYKLVAEQGPWSSLSRWALESYLKGDVGKAFLLYARMADLGYEVAQSNAAWILDKYGERSMCMGESEFCTDGERHQRAHSLWWQASEQGNEHAALLIGDAYYFGRGTERDYHRAATAYMHAKSQMNAQAMFNLGYMHEHGQGLPLDLHLAKRYYDQALEVDQTAKLPVSLALTSLWIRKNYANSFLVHLIDSLPEVYPKVEEWVEDVLMEEGNATILTLFLCLLTVLYLRERHRRHAVPAAAEVAVPQNPNEHGAPAPI</sequence>
<dbReference type="PANTHER" id="PTHR45084">
    <property type="entry name" value="ERAD-ASSOCIATED E3 UBIQUITIN-PROTEIN LIGASE COMPONENT HRD3A-RELATED"/>
    <property type="match status" value="1"/>
</dbReference>
<dbReference type="InterPro" id="IPR006597">
    <property type="entry name" value="Sel1-like"/>
</dbReference>